<organism evidence="2 3">
    <name type="scientific">Lacticaseibacillus rhamnosus</name>
    <name type="common">Lactobacillus rhamnosus</name>
    <dbReference type="NCBI Taxonomy" id="47715"/>
    <lineage>
        <taxon>Bacteria</taxon>
        <taxon>Bacillati</taxon>
        <taxon>Bacillota</taxon>
        <taxon>Bacilli</taxon>
        <taxon>Lactobacillales</taxon>
        <taxon>Lactobacillaceae</taxon>
        <taxon>Lacticaseibacillus</taxon>
    </lineage>
</organism>
<keyword evidence="1" id="KW-0812">Transmembrane</keyword>
<feature type="transmembrane region" description="Helical" evidence="1">
    <location>
        <begin position="36"/>
        <end position="59"/>
    </location>
</feature>
<evidence type="ECO:0000313" key="3">
    <source>
        <dbReference type="Proteomes" id="UP000307517"/>
    </source>
</evidence>
<keyword evidence="1" id="KW-0472">Membrane</keyword>
<dbReference type="EMBL" id="SSHM01000001">
    <property type="protein sequence ID" value="THC80594.1"/>
    <property type="molecule type" value="Genomic_DNA"/>
</dbReference>
<gene>
    <name evidence="2" type="ORF">E6L36_09455</name>
</gene>
<accession>A0AB74ID33</accession>
<dbReference type="AlphaFoldDB" id="A0AB74ID33"/>
<comment type="caution">
    <text evidence="2">The sequence shown here is derived from an EMBL/GenBank/DDBJ whole genome shotgun (WGS) entry which is preliminary data.</text>
</comment>
<keyword evidence="1" id="KW-1133">Transmembrane helix</keyword>
<proteinExistence type="predicted"/>
<evidence type="ECO:0000256" key="1">
    <source>
        <dbReference type="SAM" id="Phobius"/>
    </source>
</evidence>
<name>A0AB74ID33_LACRH</name>
<sequence>MKQKRKNLIDKDIAQRVHKENEEITKPSKDHLKISTVVQVTVSVLLAIMVLFGIVYSLFQIF</sequence>
<evidence type="ECO:0000313" key="2">
    <source>
        <dbReference type="EMBL" id="THC80594.1"/>
    </source>
</evidence>
<dbReference type="Proteomes" id="UP000307517">
    <property type="component" value="Unassembled WGS sequence"/>
</dbReference>
<protein>
    <submittedName>
        <fullName evidence="2">Uncharacterized protein</fullName>
    </submittedName>
</protein>
<reference evidence="2 3" key="1">
    <citation type="submission" date="2019-04" db="EMBL/GenBank/DDBJ databases">
        <title>Genome Announcement to Ensure Probiotic Safety of Lactobacillus rhamnosus UBLR-58.</title>
        <authorList>
            <person name="Sulthana A."/>
            <person name="Lakshmi S.G."/>
            <person name="Madempudi R.S."/>
        </authorList>
    </citation>
    <scope>NUCLEOTIDE SEQUENCE [LARGE SCALE GENOMIC DNA]</scope>
    <source>
        <strain evidence="2 3">UBLR-58</strain>
    </source>
</reference>